<comment type="caution">
    <text evidence="1">The sequence shown here is derived from an EMBL/GenBank/DDBJ whole genome shotgun (WGS) entry which is preliminary data.</text>
</comment>
<dbReference type="EMBL" id="CAUOFW020006181">
    <property type="protein sequence ID" value="CAK9173684.1"/>
    <property type="molecule type" value="Genomic_DNA"/>
</dbReference>
<dbReference type="Gene3D" id="3.30.63.10">
    <property type="entry name" value="Guanylate Kinase phosphate binding domain"/>
    <property type="match status" value="1"/>
</dbReference>
<dbReference type="PANTHER" id="PTHR23117">
    <property type="entry name" value="GUANYLATE KINASE-RELATED"/>
    <property type="match status" value="1"/>
</dbReference>
<dbReference type="InterPro" id="IPR027417">
    <property type="entry name" value="P-loop_NTPase"/>
</dbReference>
<reference evidence="1 2" key="1">
    <citation type="submission" date="2024-02" db="EMBL/GenBank/DDBJ databases">
        <authorList>
            <person name="Vignale AGUSTIN F."/>
            <person name="Sosa J E."/>
            <person name="Modenutti C."/>
        </authorList>
    </citation>
    <scope>NUCLEOTIDE SEQUENCE [LARGE SCALE GENOMIC DNA]</scope>
</reference>
<evidence type="ECO:0000313" key="1">
    <source>
        <dbReference type="EMBL" id="CAK9173684.1"/>
    </source>
</evidence>
<dbReference type="Proteomes" id="UP001642360">
    <property type="component" value="Unassembled WGS sequence"/>
</dbReference>
<accession>A0ABC8U1F0</accession>
<gene>
    <name evidence="1" type="ORF">ILEXP_LOCUS43415</name>
</gene>
<keyword evidence="2" id="KW-1185">Reference proteome</keyword>
<sequence>MVISGSSGVGKDVVIQRFGGRDRIERCLLEYALVYGDYKGIPKQQIRDYMAKGYDILLRVDIHGVASLRRILGNSAVFISLVPPRGMGVGGEAVFVKRLID</sequence>
<evidence type="ECO:0000313" key="2">
    <source>
        <dbReference type="Proteomes" id="UP001642360"/>
    </source>
</evidence>
<dbReference type="AlphaFoldDB" id="A0ABC8U1F0"/>
<protein>
    <submittedName>
        <fullName evidence="1">Uncharacterized protein</fullName>
    </submittedName>
</protein>
<proteinExistence type="predicted"/>
<dbReference type="SUPFAM" id="SSF52540">
    <property type="entry name" value="P-loop containing nucleoside triphosphate hydrolases"/>
    <property type="match status" value="1"/>
</dbReference>
<organism evidence="1 2">
    <name type="scientific">Ilex paraguariensis</name>
    <name type="common">yerba mate</name>
    <dbReference type="NCBI Taxonomy" id="185542"/>
    <lineage>
        <taxon>Eukaryota</taxon>
        <taxon>Viridiplantae</taxon>
        <taxon>Streptophyta</taxon>
        <taxon>Embryophyta</taxon>
        <taxon>Tracheophyta</taxon>
        <taxon>Spermatophyta</taxon>
        <taxon>Magnoliopsida</taxon>
        <taxon>eudicotyledons</taxon>
        <taxon>Gunneridae</taxon>
        <taxon>Pentapetalae</taxon>
        <taxon>asterids</taxon>
        <taxon>campanulids</taxon>
        <taxon>Aquifoliales</taxon>
        <taxon>Aquifoliaceae</taxon>
        <taxon>Ilex</taxon>
    </lineage>
</organism>
<name>A0ABC8U1F0_9AQUA</name>
<dbReference type="PANTHER" id="PTHR23117:SF13">
    <property type="entry name" value="GUANYLATE KINASE"/>
    <property type="match status" value="1"/>
</dbReference>
<dbReference type="Gene3D" id="3.40.50.300">
    <property type="entry name" value="P-loop containing nucleotide triphosphate hydrolases"/>
    <property type="match status" value="1"/>
</dbReference>